<dbReference type="Proteomes" id="UP000494162">
    <property type="component" value="Unassembled WGS sequence"/>
</dbReference>
<dbReference type="RefSeq" id="WP_009694509.1">
    <property type="nucleotide sequence ID" value="NZ_CABVPP010000005.1"/>
</dbReference>
<dbReference type="EMBL" id="CABVPP010000005">
    <property type="protein sequence ID" value="VWB28757.1"/>
    <property type="molecule type" value="Genomic_DNA"/>
</dbReference>
<name>A0A6P2IGV1_9BURK</name>
<proteinExistence type="predicted"/>
<dbReference type="AlphaFoldDB" id="A0A6P2IGV1"/>
<dbReference type="KEGG" id="bpsl:WS57_00390"/>
<reference evidence="1 2" key="1">
    <citation type="submission" date="2019-09" db="EMBL/GenBank/DDBJ databases">
        <authorList>
            <person name="Depoorter E."/>
        </authorList>
    </citation>
    <scope>NUCLEOTIDE SEQUENCE [LARGE SCALE GENOMIC DNA]</scope>
    <source>
        <strain evidence="1">LMG 26883</strain>
    </source>
</reference>
<evidence type="ECO:0000313" key="1">
    <source>
        <dbReference type="EMBL" id="VWB28757.1"/>
    </source>
</evidence>
<evidence type="ECO:0000313" key="2">
    <source>
        <dbReference type="Proteomes" id="UP000494162"/>
    </source>
</evidence>
<dbReference type="GeneID" id="93173880"/>
<accession>A0A6P2IGV1</accession>
<protein>
    <submittedName>
        <fullName evidence="1">Uncharacterized protein</fullName>
    </submittedName>
</protein>
<gene>
    <name evidence="1" type="ORF">BPS26883_01231</name>
</gene>
<organism evidence="1 2">
    <name type="scientific">Burkholderia pseudomultivorans</name>
    <dbReference type="NCBI Taxonomy" id="1207504"/>
    <lineage>
        <taxon>Bacteria</taxon>
        <taxon>Pseudomonadati</taxon>
        <taxon>Pseudomonadota</taxon>
        <taxon>Betaproteobacteria</taxon>
        <taxon>Burkholderiales</taxon>
        <taxon>Burkholderiaceae</taxon>
        <taxon>Burkholderia</taxon>
        <taxon>Burkholderia cepacia complex</taxon>
    </lineage>
</organism>
<sequence length="70" mass="7250">MAYGTRDYAYGMLASDPASPITSGMAASNSCSACISTAESDTPHPSLGHIDADVPACCFDDDAHRPRDAI</sequence>